<dbReference type="EMBL" id="VOOR01000068">
    <property type="protein sequence ID" value="TXB61295.1"/>
    <property type="molecule type" value="Genomic_DNA"/>
</dbReference>
<evidence type="ECO:0000256" key="1">
    <source>
        <dbReference type="SAM" id="Coils"/>
    </source>
</evidence>
<evidence type="ECO:0000313" key="2">
    <source>
        <dbReference type="EMBL" id="TXB61295.1"/>
    </source>
</evidence>
<sequence length="190" mass="21952">MQKDLKALFGAHHGLDDRSIDALTQALARENLPGFDYIEFKQALGRLQELDMDEPTALRSAFATASTMGLTKEKLLKTAAHYDKVLKSEQAQFQQSLNRQMEQRVQAKQQEVEKMKQQVVEYRHQIQEFQQKIQKLEERIQQAQHTIDHAAEHIEDAKTRLLSTKASFDQALQSITNEIQRDIENISSYL</sequence>
<proteinExistence type="predicted"/>
<comment type="caution">
    <text evidence="2">The sequence shown here is derived from an EMBL/GenBank/DDBJ whole genome shotgun (WGS) entry which is preliminary data.</text>
</comment>
<evidence type="ECO:0000313" key="3">
    <source>
        <dbReference type="Proteomes" id="UP000321580"/>
    </source>
</evidence>
<dbReference type="RefSeq" id="WP_147169372.1">
    <property type="nucleotide sequence ID" value="NZ_VOOR01000068.1"/>
</dbReference>
<gene>
    <name evidence="2" type="ORF">FRY97_19885</name>
</gene>
<dbReference type="AlphaFoldDB" id="A0A5C6RHE1"/>
<keyword evidence="1" id="KW-0175">Coiled coil</keyword>
<name>A0A5C6RHE1_9BACT</name>
<feature type="coiled-coil region" evidence="1">
    <location>
        <begin position="91"/>
        <end position="160"/>
    </location>
</feature>
<dbReference type="Gene3D" id="1.10.287.1490">
    <property type="match status" value="1"/>
</dbReference>
<protein>
    <submittedName>
        <fullName evidence="2">Uncharacterized protein</fullName>
    </submittedName>
</protein>
<dbReference type="OrthoDB" id="1160770at2"/>
<reference evidence="2 3" key="1">
    <citation type="submission" date="2019-08" db="EMBL/GenBank/DDBJ databases">
        <title>Genome of Phaeodactylibacter luteus.</title>
        <authorList>
            <person name="Bowman J.P."/>
        </authorList>
    </citation>
    <scope>NUCLEOTIDE SEQUENCE [LARGE SCALE GENOMIC DNA]</scope>
    <source>
        <strain evidence="2 3">KCTC 42180</strain>
    </source>
</reference>
<dbReference type="Proteomes" id="UP000321580">
    <property type="component" value="Unassembled WGS sequence"/>
</dbReference>
<organism evidence="2 3">
    <name type="scientific">Phaeodactylibacter luteus</name>
    <dbReference type="NCBI Taxonomy" id="1564516"/>
    <lineage>
        <taxon>Bacteria</taxon>
        <taxon>Pseudomonadati</taxon>
        <taxon>Bacteroidota</taxon>
        <taxon>Saprospiria</taxon>
        <taxon>Saprospirales</taxon>
        <taxon>Haliscomenobacteraceae</taxon>
        <taxon>Phaeodactylibacter</taxon>
    </lineage>
</organism>
<keyword evidence="3" id="KW-1185">Reference proteome</keyword>
<accession>A0A5C6RHE1</accession>